<dbReference type="Proteomes" id="UP000663627">
    <property type="component" value="Segment"/>
</dbReference>
<name>A0A899IMC3_9CAUD</name>
<dbReference type="EMBL" id="MW460248">
    <property type="protein sequence ID" value="QSL99631.1"/>
    <property type="molecule type" value="Genomic_DNA"/>
</dbReference>
<feature type="region of interest" description="Disordered" evidence="1">
    <location>
        <begin position="111"/>
        <end position="132"/>
    </location>
</feature>
<evidence type="ECO:0000313" key="3">
    <source>
        <dbReference type="Proteomes" id="UP000663627"/>
    </source>
</evidence>
<protein>
    <submittedName>
        <fullName evidence="2">Uncharacterized protein</fullName>
    </submittedName>
</protein>
<evidence type="ECO:0000256" key="1">
    <source>
        <dbReference type="SAM" id="MobiDB-lite"/>
    </source>
</evidence>
<organism evidence="2 3">
    <name type="scientific">Mycobacterium phage Maco2</name>
    <dbReference type="NCBI Taxonomy" id="2805749"/>
    <lineage>
        <taxon>Viruses</taxon>
        <taxon>Duplodnaviria</taxon>
        <taxon>Heunggongvirae</taxon>
        <taxon>Uroviricota</taxon>
        <taxon>Caudoviricetes</taxon>
        <taxon>Mapvirus</taxon>
        <taxon>Mapvirus Ff47</taxon>
    </lineage>
</organism>
<evidence type="ECO:0000313" key="2">
    <source>
        <dbReference type="EMBL" id="QSL99631.1"/>
    </source>
</evidence>
<dbReference type="InterPro" id="IPR021226">
    <property type="entry name" value="Phage_gene29"/>
</dbReference>
<sequence length="147" mass="16660">MGKAEEEFNRRREEIKYRQTESQEKREKLAKDMAKAMYDLANDLTYPVDEDGNVMRVHELIPFLSYHLARCGYRKHEDEAVIKQVPVPPTAGVVEDAVKYVPVDAPGSVPSAFVKPPEGTPERPNTDGWKIKPHITLDGETIRGGNR</sequence>
<dbReference type="Pfam" id="PF10910">
    <property type="entry name" value="Phage_gene29"/>
    <property type="match status" value="1"/>
</dbReference>
<reference evidence="2" key="1">
    <citation type="submission" date="2021-01" db="EMBL/GenBank/DDBJ databases">
        <authorList>
            <person name="Rakov C."/>
            <person name="Yerushalmy O."/>
            <person name="Alkalay-Oren S."/>
            <person name="Coppenhagen-Glazer S."/>
            <person name="Hazan R."/>
        </authorList>
    </citation>
    <scope>NUCLEOTIDE SEQUENCE</scope>
</reference>
<proteinExistence type="predicted"/>
<accession>A0A899IMC3</accession>